<dbReference type="eggNOG" id="COG4624">
    <property type="taxonomic scope" value="Bacteria"/>
</dbReference>
<dbReference type="RefSeq" id="WP_044212735.1">
    <property type="nucleotide sequence ID" value="NZ_BAMD01000018.1"/>
</dbReference>
<name>W7Y6A0_9BACT</name>
<keyword evidence="1" id="KW-0004">4Fe-4S</keyword>
<evidence type="ECO:0000256" key="2">
    <source>
        <dbReference type="ARBA" id="ARBA00022714"/>
    </source>
</evidence>
<evidence type="ECO:0000256" key="1">
    <source>
        <dbReference type="ARBA" id="ARBA00022485"/>
    </source>
</evidence>
<evidence type="ECO:0000259" key="8">
    <source>
        <dbReference type="PROSITE" id="PS51085"/>
    </source>
</evidence>
<dbReference type="InterPro" id="IPR036991">
    <property type="entry name" value="Fe_hydrogenase_ssu_sf"/>
</dbReference>
<dbReference type="GO" id="GO:0051539">
    <property type="term" value="F:4 iron, 4 sulfur cluster binding"/>
    <property type="evidence" value="ECO:0007669"/>
    <property type="project" value="UniProtKB-KW"/>
</dbReference>
<dbReference type="SUPFAM" id="SSF54862">
    <property type="entry name" value="4Fe-4S ferredoxins"/>
    <property type="match status" value="1"/>
</dbReference>
<dbReference type="PROSITE" id="PS51379">
    <property type="entry name" value="4FE4S_FER_2"/>
    <property type="match status" value="2"/>
</dbReference>
<dbReference type="Gene3D" id="4.10.260.20">
    <property type="entry name" value="Iron hydrogenase, small subunit"/>
    <property type="match status" value="1"/>
</dbReference>
<dbReference type="FunFam" id="3.10.20.740:FF:000005">
    <property type="entry name" value="NADH:ubiquinone oxidoreductase subunit"/>
    <property type="match status" value="1"/>
</dbReference>
<feature type="domain" description="4Fe-4S His(Cys)3-ligated-type" evidence="10">
    <location>
        <begin position="87"/>
        <end position="126"/>
    </location>
</feature>
<dbReference type="InterPro" id="IPR004108">
    <property type="entry name" value="Fe_hydrogenase_lsu_C"/>
</dbReference>
<dbReference type="Pfam" id="PF02906">
    <property type="entry name" value="Fe_hyd_lg_C"/>
    <property type="match status" value="1"/>
</dbReference>
<dbReference type="InterPro" id="IPR049830">
    <property type="entry name" value="HndD"/>
</dbReference>
<keyword evidence="4" id="KW-0677">Repeat</keyword>
<evidence type="ECO:0000256" key="5">
    <source>
        <dbReference type="ARBA" id="ARBA00023002"/>
    </source>
</evidence>
<dbReference type="Proteomes" id="UP000019402">
    <property type="component" value="Unassembled WGS sequence"/>
</dbReference>
<dbReference type="InterPro" id="IPR036010">
    <property type="entry name" value="2Fe-2S_ferredoxin-like_sf"/>
</dbReference>
<dbReference type="PROSITE" id="PS51839">
    <property type="entry name" value="4FE4S_HC3"/>
    <property type="match status" value="1"/>
</dbReference>
<dbReference type="InterPro" id="IPR001041">
    <property type="entry name" value="2Fe-2S_ferredoxin-type"/>
</dbReference>
<organism evidence="11 12">
    <name type="scientific">Saccharicrinis fermentans DSM 9555 = JCM 21142</name>
    <dbReference type="NCBI Taxonomy" id="869213"/>
    <lineage>
        <taxon>Bacteria</taxon>
        <taxon>Pseudomonadati</taxon>
        <taxon>Bacteroidota</taxon>
        <taxon>Bacteroidia</taxon>
        <taxon>Marinilabiliales</taxon>
        <taxon>Marinilabiliaceae</taxon>
        <taxon>Saccharicrinis</taxon>
    </lineage>
</organism>
<dbReference type="PROSITE" id="PS00198">
    <property type="entry name" value="4FE4S_FER_1"/>
    <property type="match status" value="1"/>
</dbReference>
<keyword evidence="3" id="KW-0479">Metal-binding</keyword>
<comment type="caution">
    <text evidence="11">The sequence shown here is derived from an EMBL/GenBank/DDBJ whole genome shotgun (WGS) entry which is preliminary data.</text>
</comment>
<dbReference type="Gene3D" id="3.40.50.1780">
    <property type="match status" value="1"/>
</dbReference>
<evidence type="ECO:0000313" key="11">
    <source>
        <dbReference type="EMBL" id="GAF03148.1"/>
    </source>
</evidence>
<keyword evidence="5" id="KW-0560">Oxidoreductase</keyword>
<dbReference type="EMBL" id="BAMD01000018">
    <property type="protein sequence ID" value="GAF03148.1"/>
    <property type="molecule type" value="Genomic_DNA"/>
</dbReference>
<dbReference type="Pfam" id="PF10588">
    <property type="entry name" value="NADH-G_4Fe-4S_3"/>
    <property type="match status" value="1"/>
</dbReference>
<dbReference type="InterPro" id="IPR013352">
    <property type="entry name" value="Fe_hydrogenase_subset"/>
</dbReference>
<dbReference type="Pfam" id="PF02256">
    <property type="entry name" value="Fe_hyd_SSU"/>
    <property type="match status" value="1"/>
</dbReference>
<evidence type="ECO:0000259" key="10">
    <source>
        <dbReference type="PROSITE" id="PS51839"/>
    </source>
</evidence>
<sequence>MKKDIVKLNIDNKQVEVQRGTTLVEAAKSVGVDVPTLCHMKLDDLNVENKPGGCRICVVEVEGRRNLAPACKTECTEGMKVNTHSLRVINARRTIMELILSDHPAECLTCVKNGKCDLQTMAQKLGIREIPFEGEQSHYKEDKSPAIIRDVDKCIMCRRCEMMCNEVQTVGCLSAINRGFQSVVAPAFEMDLEKSTCTYCGQCVAVCPTGALSEVDNTRKVIAALVDPLKTVIVQTAPAVRAALGEEFGMEPGTLVTGKMVSALKKIGFDKVFDTDFAADLTIMEEGTELLSRLKRHLAGDKDVKLPILTSCCPGWVNFFESNFPDLLDVPSTAKSPQQMFGAIAKSYLAEQMGIRRDEMVVVSVMPCLAKKYESGRPEFAVNGNPDVDLSISTRELAQMIKGANLNFEELDDEVFDNPMGESTGAGVIFANTGGVIEAAVRTAYEIHTQKKLAKVDFDVLRGFDGIRSAEVDFDGLVVKIGIAHGLGNARKLLEDVQAGRSSFHAIEIMACPGGCIGGGGQPYHHGDTSVLKKRAAAIYREDAGKAIRKSHENPFIVKLYQEYLGEPGGSLSHRLLHTHYFDKKKKVEINND</sequence>
<dbReference type="OrthoDB" id="9805142at2"/>
<dbReference type="InterPro" id="IPR009016">
    <property type="entry name" value="Fe_hydrogenase"/>
</dbReference>
<evidence type="ECO:0000256" key="3">
    <source>
        <dbReference type="ARBA" id="ARBA00022723"/>
    </source>
</evidence>
<keyword evidence="2" id="KW-0001">2Fe-2S</keyword>
<dbReference type="Gene3D" id="3.30.70.20">
    <property type="match status" value="1"/>
</dbReference>
<accession>W7Y6A0</accession>
<keyword evidence="6" id="KW-0408">Iron</keyword>
<gene>
    <name evidence="11" type="ORF">JCM21142_41812</name>
</gene>
<dbReference type="Pfam" id="PF13510">
    <property type="entry name" value="Fer2_4"/>
    <property type="match status" value="1"/>
</dbReference>
<dbReference type="PROSITE" id="PS51085">
    <property type="entry name" value="2FE2S_FER_2"/>
    <property type="match status" value="1"/>
</dbReference>
<evidence type="ECO:0000256" key="7">
    <source>
        <dbReference type="ARBA" id="ARBA00023014"/>
    </source>
</evidence>
<evidence type="ECO:0000256" key="4">
    <source>
        <dbReference type="ARBA" id="ARBA00022737"/>
    </source>
</evidence>
<dbReference type="FunFam" id="3.30.70.20:FF:000035">
    <property type="entry name" value="Iron hydrogenase 1"/>
    <property type="match status" value="1"/>
</dbReference>
<dbReference type="Gene3D" id="3.40.950.10">
    <property type="entry name" value="Fe-only Hydrogenase (Larger Subunit), Chain L, domain 3"/>
    <property type="match status" value="1"/>
</dbReference>
<dbReference type="Pfam" id="PF00037">
    <property type="entry name" value="Fer4"/>
    <property type="match status" value="1"/>
</dbReference>
<dbReference type="AlphaFoldDB" id="W7Y6A0"/>
<dbReference type="NCBIfam" id="NF040763">
    <property type="entry name" value="FeFe_hydrog_A6"/>
    <property type="match status" value="1"/>
</dbReference>
<dbReference type="InterPro" id="IPR003149">
    <property type="entry name" value="Fe_hydrogenase_ssu"/>
</dbReference>
<protein>
    <submittedName>
        <fullName evidence="11">Iron hydrogenase 1</fullName>
    </submittedName>
</protein>
<evidence type="ECO:0000256" key="6">
    <source>
        <dbReference type="ARBA" id="ARBA00023004"/>
    </source>
</evidence>
<dbReference type="GO" id="GO:0005506">
    <property type="term" value="F:iron ion binding"/>
    <property type="evidence" value="ECO:0007669"/>
    <property type="project" value="InterPro"/>
</dbReference>
<dbReference type="InterPro" id="IPR017896">
    <property type="entry name" value="4Fe4S_Fe-S-bd"/>
</dbReference>
<reference evidence="11 12" key="1">
    <citation type="journal article" date="2014" name="Genome Announc.">
        <title>Draft Genome Sequence of Cytophaga fermentans JCM 21142T, a Facultative Anaerobe Isolated from Marine Mud.</title>
        <authorList>
            <person name="Starns D."/>
            <person name="Oshima K."/>
            <person name="Suda W."/>
            <person name="Iino T."/>
            <person name="Yuki M."/>
            <person name="Inoue J."/>
            <person name="Kitamura K."/>
            <person name="Iida T."/>
            <person name="Darby A."/>
            <person name="Hattori M."/>
            <person name="Ohkuma M."/>
        </authorList>
    </citation>
    <scope>NUCLEOTIDE SEQUENCE [LARGE SCALE GENOMIC DNA]</scope>
    <source>
        <strain evidence="11 12">JCM 21142</strain>
    </source>
</reference>
<dbReference type="Gene3D" id="3.10.20.740">
    <property type="match status" value="1"/>
</dbReference>
<dbReference type="InterPro" id="IPR019574">
    <property type="entry name" value="NADH_UbQ_OxRdtase_Gsu_4Fe4S-bd"/>
</dbReference>
<keyword evidence="12" id="KW-1185">Reference proteome</keyword>
<feature type="domain" description="2Fe-2S ferredoxin-type" evidence="8">
    <location>
        <begin position="4"/>
        <end position="87"/>
    </location>
</feature>
<keyword evidence="7" id="KW-0411">Iron-sulfur</keyword>
<dbReference type="NCBIfam" id="TIGR02512">
    <property type="entry name" value="FeFe_hydrog_A"/>
    <property type="match status" value="1"/>
</dbReference>
<dbReference type="eggNOG" id="COG3383">
    <property type="taxonomic scope" value="Bacteria"/>
</dbReference>
<feature type="domain" description="4Fe-4S ferredoxin-type" evidence="9">
    <location>
        <begin position="145"/>
        <end position="164"/>
    </location>
</feature>
<proteinExistence type="predicted"/>
<dbReference type="STRING" id="869213.GCA_000517085_02514"/>
<dbReference type="PANTHER" id="PTHR11615">
    <property type="entry name" value="NITRATE, FORMATE, IRON DEHYDROGENASE"/>
    <property type="match status" value="1"/>
</dbReference>
<dbReference type="SMART" id="SM00929">
    <property type="entry name" value="NADH-G_4Fe-4S_3"/>
    <property type="match status" value="1"/>
</dbReference>
<dbReference type="InterPro" id="IPR017900">
    <property type="entry name" value="4Fe4S_Fe_S_CS"/>
</dbReference>
<evidence type="ECO:0000313" key="12">
    <source>
        <dbReference type="Proteomes" id="UP000019402"/>
    </source>
</evidence>
<dbReference type="SUPFAM" id="SSF54292">
    <property type="entry name" value="2Fe-2S ferredoxin-like"/>
    <property type="match status" value="1"/>
</dbReference>
<dbReference type="InterPro" id="IPR050340">
    <property type="entry name" value="Cytosolic_Fe-S_CAF"/>
</dbReference>
<dbReference type="SMART" id="SM00902">
    <property type="entry name" value="Fe_hyd_SSU"/>
    <property type="match status" value="1"/>
</dbReference>
<dbReference type="GO" id="GO:0008901">
    <property type="term" value="F:ferredoxin hydrogenase activity"/>
    <property type="evidence" value="ECO:0007669"/>
    <property type="project" value="InterPro"/>
</dbReference>
<dbReference type="SUPFAM" id="SSF53920">
    <property type="entry name" value="Fe-only hydrogenase"/>
    <property type="match status" value="1"/>
</dbReference>
<dbReference type="CDD" id="cd00207">
    <property type="entry name" value="fer2"/>
    <property type="match status" value="1"/>
</dbReference>
<evidence type="ECO:0000259" key="9">
    <source>
        <dbReference type="PROSITE" id="PS51379"/>
    </source>
</evidence>
<dbReference type="GO" id="GO:0051537">
    <property type="term" value="F:2 iron, 2 sulfur cluster binding"/>
    <property type="evidence" value="ECO:0007669"/>
    <property type="project" value="UniProtKB-KW"/>
</dbReference>
<feature type="domain" description="4Fe-4S ferredoxin-type" evidence="9">
    <location>
        <begin position="186"/>
        <end position="217"/>
    </location>
</feature>